<dbReference type="InterPro" id="IPR001119">
    <property type="entry name" value="SLH_dom"/>
</dbReference>
<dbReference type="EMBL" id="JADCKF010000011">
    <property type="protein sequence ID" value="MBE5056804.1"/>
    <property type="molecule type" value="Genomic_DNA"/>
</dbReference>
<organism evidence="4 5">
    <name type="scientific">Pseudoflavonifractor gallinarum</name>
    <dbReference type="NCBI Taxonomy" id="2779352"/>
    <lineage>
        <taxon>Bacteria</taxon>
        <taxon>Bacillati</taxon>
        <taxon>Bacillota</taxon>
        <taxon>Clostridia</taxon>
        <taxon>Eubacteriales</taxon>
        <taxon>Oscillospiraceae</taxon>
        <taxon>Pseudoflavonifractor</taxon>
    </lineage>
</organism>
<dbReference type="InterPro" id="IPR026893">
    <property type="entry name" value="Tyr/Ser_Pase_IphP-type"/>
</dbReference>
<dbReference type="Gene3D" id="3.90.190.10">
    <property type="entry name" value="Protein tyrosine phosphatase superfamily"/>
    <property type="match status" value="1"/>
</dbReference>
<dbReference type="Proteomes" id="UP000806211">
    <property type="component" value="Unassembled WGS sequence"/>
</dbReference>
<protein>
    <submittedName>
        <fullName evidence="4">SAM-dependent chlorinase/fluorinase</fullName>
    </submittedName>
</protein>
<evidence type="ECO:0000259" key="3">
    <source>
        <dbReference type="PROSITE" id="PS51272"/>
    </source>
</evidence>
<dbReference type="InterPro" id="IPR023227">
    <property type="entry name" value="SAM_OH_AdoTrfase_C_sf"/>
</dbReference>
<comment type="caution">
    <text evidence="4">The sequence shown here is derived from an EMBL/GenBank/DDBJ whole genome shotgun (WGS) entry which is preliminary data.</text>
</comment>
<dbReference type="Pfam" id="PF20257">
    <property type="entry name" value="SAM_HAT_C"/>
    <property type="match status" value="1"/>
</dbReference>
<keyword evidence="1" id="KW-0677">Repeat</keyword>
<evidence type="ECO:0000256" key="2">
    <source>
        <dbReference type="SAM" id="SignalP"/>
    </source>
</evidence>
<proteinExistence type="predicted"/>
<evidence type="ECO:0000313" key="4">
    <source>
        <dbReference type="EMBL" id="MBE5056804.1"/>
    </source>
</evidence>
<dbReference type="SUPFAM" id="SSF101852">
    <property type="entry name" value="Bacterial fluorinating enzyme, C-terminal domain"/>
    <property type="match status" value="1"/>
</dbReference>
<feature type="domain" description="SLH" evidence="3">
    <location>
        <begin position="89"/>
        <end position="147"/>
    </location>
</feature>
<reference evidence="4 5" key="1">
    <citation type="submission" date="2020-10" db="EMBL/GenBank/DDBJ databases">
        <title>ChiBAC.</title>
        <authorList>
            <person name="Zenner C."/>
            <person name="Hitch T.C.A."/>
            <person name="Clavel T."/>
        </authorList>
    </citation>
    <scope>NUCLEOTIDE SEQUENCE [LARGE SCALE GENOMIC DNA]</scope>
    <source>
        <strain evidence="4 5">DSM 107456</strain>
    </source>
</reference>
<dbReference type="InterPro" id="IPR046470">
    <property type="entry name" value="SAM_HAT_C"/>
</dbReference>
<feature type="domain" description="SLH" evidence="3">
    <location>
        <begin position="149"/>
        <end position="211"/>
    </location>
</feature>
<dbReference type="Pfam" id="PF13350">
    <property type="entry name" value="Y_phosphatase3"/>
    <property type="match status" value="1"/>
</dbReference>
<dbReference type="Gene3D" id="2.40.30.90">
    <property type="entry name" value="Bacterial fluorinating enzyme like"/>
    <property type="match status" value="1"/>
</dbReference>
<dbReference type="PROSITE" id="PS51272">
    <property type="entry name" value="SLH"/>
    <property type="match status" value="3"/>
</dbReference>
<sequence length="733" mass="78229">MKKPLSLALTGALALSLTAPALAAEVASFTDVAENAWYADAVSYVTAEGIMSGTGKTTFSPAGTVTRGMVYQTLYNLAGKPAVAEKATFTDVSGTWYADAAAWAEDEGLTTGVSKGIFGGERSMTRQELAKVFADYAASKGVNAANADLSTYADADAVAAWAKDGVERAVALGILSGSQGKLNPTGTAQRAELAQILMTFDGLTAETPAEDYIAAHAADFFLTGKTEYAIQGMMVSKDTSFHNDLENVDYTATDDGVSVVLKGTVGEQWIAKLDKVLKTYTKADGSALTAEDFTGSKDTFIDLKTKAEPDTNFACFVPADVRLTVNTAWGDVLHVNDPSSEHGYGDYLVCPNKDGKPDFSDVWVVNGAVFGSTYDVSRGPVVGRVAAVEKYGNLDLDIKPEALYTAGLELGDVLDVTVNGVSLAIPFCTAYSDVNTGETVVRDNQESDLLVVAINMGNFAETYGVDEGDVVSFALAEKAGYLGQYQAHQLQRTNERKDYSSDEVFANFRPVVMGDIAEGVLYRTSSPVNPEIGRASYADDLIEKAGIQTVINLADDDAAIQGYFAAEGFDSPYYKGLYEGGHVIALNMGVDYKSQDFQSKLKSGLEFLIANEGPYAFHCNEGKDRAGFTAILLESLMGATQEEIVADYMVSYENYYHVQKGSEQYKLIAQVAEGMLRDMAGLEKDADLSKVDLSKAAEDYLLGIGLTADQITALKTNLSTPIVGSKSVPFPQA</sequence>
<evidence type="ECO:0000256" key="1">
    <source>
        <dbReference type="ARBA" id="ARBA00022737"/>
    </source>
</evidence>
<evidence type="ECO:0000313" key="5">
    <source>
        <dbReference type="Proteomes" id="UP000806211"/>
    </source>
</evidence>
<feature type="chain" id="PRO_5045798038" evidence="2">
    <location>
        <begin position="24"/>
        <end position="733"/>
    </location>
</feature>
<gene>
    <name evidence="4" type="ORF">INF37_12480</name>
</gene>
<keyword evidence="2" id="KW-0732">Signal</keyword>
<accession>A0ABR9RDS6</accession>
<feature type="signal peptide" evidence="2">
    <location>
        <begin position="1"/>
        <end position="23"/>
    </location>
</feature>
<dbReference type="RefSeq" id="WP_193538605.1">
    <property type="nucleotide sequence ID" value="NZ_JADCKF010000011.1"/>
</dbReference>
<dbReference type="SUPFAM" id="SSF52799">
    <property type="entry name" value="(Phosphotyrosine protein) phosphatases II"/>
    <property type="match status" value="1"/>
</dbReference>
<feature type="domain" description="SLH" evidence="3">
    <location>
        <begin position="25"/>
        <end position="88"/>
    </location>
</feature>
<name>A0ABR9RDS6_9FIRM</name>
<keyword evidence="5" id="KW-1185">Reference proteome</keyword>
<dbReference type="InterPro" id="IPR029021">
    <property type="entry name" value="Prot-tyrosine_phosphatase-like"/>
</dbReference>
<dbReference type="Pfam" id="PF00395">
    <property type="entry name" value="SLH"/>
    <property type="match status" value="3"/>
</dbReference>